<proteinExistence type="predicted"/>
<feature type="region of interest" description="Disordered" evidence="1">
    <location>
        <begin position="18"/>
        <end position="40"/>
    </location>
</feature>
<protein>
    <submittedName>
        <fullName evidence="3">Uncharacterized protein</fullName>
    </submittedName>
</protein>
<dbReference type="EMBL" id="SAUW01000005">
    <property type="protein sequence ID" value="RWR13358.1"/>
    <property type="molecule type" value="Genomic_DNA"/>
</dbReference>
<name>A0A443IYV9_9RHOB</name>
<dbReference type="AlphaFoldDB" id="A0A443IYV9"/>
<evidence type="ECO:0000256" key="2">
    <source>
        <dbReference type="SAM" id="SignalP"/>
    </source>
</evidence>
<feature type="signal peptide" evidence="2">
    <location>
        <begin position="1"/>
        <end position="23"/>
    </location>
</feature>
<keyword evidence="4" id="KW-1185">Reference proteome</keyword>
<gene>
    <name evidence="3" type="ORF">D2T33_06515</name>
</gene>
<sequence length="150" mass="15944">MSFGRAVLTALTLALAGTGPGAAQTPAPAPQAPAPAGEEDEDTAQIYAYCAAMFGTLRKEQPAMVAGIPPTVDQALRAEAEKRVPQWQMGLALRKAQMSGAGDARQLVGKRALLDRMKPEKDSRDVAVAFARCWELIQPWMRPGTGRKAG</sequence>
<keyword evidence="2" id="KW-0732">Signal</keyword>
<dbReference type="RefSeq" id="WP_128269250.1">
    <property type="nucleotide sequence ID" value="NZ_SAUW01000005.1"/>
</dbReference>
<comment type="caution">
    <text evidence="3">The sequence shown here is derived from an EMBL/GenBank/DDBJ whole genome shotgun (WGS) entry which is preliminary data.</text>
</comment>
<evidence type="ECO:0000256" key="1">
    <source>
        <dbReference type="SAM" id="MobiDB-lite"/>
    </source>
</evidence>
<reference evidence="3 4" key="1">
    <citation type="submission" date="2019-01" db="EMBL/GenBank/DDBJ databases">
        <title>Sinorhodobacter populi sp. nov. isolated from the symptomatic bark tissue of Populus euramericana canker.</title>
        <authorList>
            <person name="Xu G."/>
        </authorList>
    </citation>
    <scope>NUCLEOTIDE SEQUENCE [LARGE SCALE GENOMIC DNA]</scope>
    <source>
        <strain evidence="3 4">2D-5</strain>
    </source>
</reference>
<evidence type="ECO:0000313" key="4">
    <source>
        <dbReference type="Proteomes" id="UP000285710"/>
    </source>
</evidence>
<feature type="chain" id="PRO_5019143099" evidence="2">
    <location>
        <begin position="24"/>
        <end position="150"/>
    </location>
</feature>
<organism evidence="3 4">
    <name type="scientific">Paenirhodobacter populi</name>
    <dbReference type="NCBI Taxonomy" id="2306993"/>
    <lineage>
        <taxon>Bacteria</taxon>
        <taxon>Pseudomonadati</taxon>
        <taxon>Pseudomonadota</taxon>
        <taxon>Alphaproteobacteria</taxon>
        <taxon>Rhodobacterales</taxon>
        <taxon>Rhodobacter group</taxon>
        <taxon>Paenirhodobacter</taxon>
    </lineage>
</organism>
<reference evidence="3 4" key="2">
    <citation type="submission" date="2019-01" db="EMBL/GenBank/DDBJ databases">
        <authorList>
            <person name="Li Y."/>
        </authorList>
    </citation>
    <scope>NUCLEOTIDE SEQUENCE [LARGE SCALE GENOMIC DNA]</scope>
    <source>
        <strain evidence="3 4">2D-5</strain>
    </source>
</reference>
<accession>A0A443IYV9</accession>
<dbReference type="Proteomes" id="UP000285710">
    <property type="component" value="Unassembled WGS sequence"/>
</dbReference>
<evidence type="ECO:0000313" key="3">
    <source>
        <dbReference type="EMBL" id="RWR13358.1"/>
    </source>
</evidence>